<dbReference type="Gene3D" id="3.30.360.10">
    <property type="entry name" value="Dihydrodipicolinate Reductase, domain 2"/>
    <property type="match status" value="1"/>
</dbReference>
<dbReference type="Proteomes" id="UP000076512">
    <property type="component" value="Unassembled WGS sequence"/>
</dbReference>
<dbReference type="InterPro" id="IPR013021">
    <property type="entry name" value="Myo-inos-1-P_Synthase_GAPDH"/>
</dbReference>
<dbReference type="NCBIfam" id="TIGR03450">
    <property type="entry name" value="mycothiol_INO1"/>
    <property type="match status" value="1"/>
</dbReference>
<dbReference type="RefSeq" id="WP_067579129.1">
    <property type="nucleotide sequence ID" value="NZ_JABMCZ010000002.1"/>
</dbReference>
<organism evidence="3 4">
    <name type="scientific">Nocardia terpenica</name>
    <dbReference type="NCBI Taxonomy" id="455432"/>
    <lineage>
        <taxon>Bacteria</taxon>
        <taxon>Bacillati</taxon>
        <taxon>Actinomycetota</taxon>
        <taxon>Actinomycetes</taxon>
        <taxon>Mycobacteriales</taxon>
        <taxon>Nocardiaceae</taxon>
        <taxon>Nocardia</taxon>
    </lineage>
</organism>
<evidence type="ECO:0000313" key="4">
    <source>
        <dbReference type="Proteomes" id="UP000076512"/>
    </source>
</evidence>
<dbReference type="GO" id="GO:0008654">
    <property type="term" value="P:phospholipid biosynthetic process"/>
    <property type="evidence" value="ECO:0007669"/>
    <property type="project" value="InterPro"/>
</dbReference>
<proteinExistence type="inferred from homology"/>
<dbReference type="OrthoDB" id="9766811at2"/>
<dbReference type="Pfam" id="PF01658">
    <property type="entry name" value="Inos-1-P_synth"/>
    <property type="match status" value="1"/>
</dbReference>
<dbReference type="SUPFAM" id="SSF51735">
    <property type="entry name" value="NAD(P)-binding Rossmann-fold domains"/>
    <property type="match status" value="1"/>
</dbReference>
<comment type="caution">
    <text evidence="3">The sequence shown here is derived from an EMBL/GenBank/DDBJ whole genome shotgun (WGS) entry which is preliminary data.</text>
</comment>
<sequence length="366" mass="39628">MSDVNTAEHATEIRVAIVGVGNCASSLVQGVQYYRDADETATVPGLMHVKFGPYHVRDVKFVAAFDVDAKKVGFDLSDAIFASENNTIKISDVPPSGISVLRGPTLDGIGKYYAETIELSDAQAVDVVQALKDAKADVLVSYLPVGSEEADKFYAQCAIDAGVAFVNALPVFIASDPEWAKKFTDAGVPIVGDDIKSQVGATITHRVMAKLFEDRGVQLDRTMQLNVGGNMDFLNMLERERLESKKISKTQAVTSNIKKELGAKDVHIGPSDHVGWLDDRKWAYVRLEGRAFGDVPLNLEYKLEVWDSPNSAGIIIDAIRAAKIAKDRGLGGPILPASAYLMKSPPKQMADDVARTELEAFIIGAE</sequence>
<dbReference type="InterPro" id="IPR002587">
    <property type="entry name" value="Myo-inos-1-P_Synthase"/>
</dbReference>
<dbReference type="EMBL" id="LWGR01000020">
    <property type="protein sequence ID" value="KZM69499.1"/>
    <property type="molecule type" value="Genomic_DNA"/>
</dbReference>
<dbReference type="SUPFAM" id="SSF55347">
    <property type="entry name" value="Glyceraldehyde-3-phosphate dehydrogenase-like, C-terminal domain"/>
    <property type="match status" value="1"/>
</dbReference>
<feature type="domain" description="Myo-inositol-1-phosphate synthase GAPDH-like" evidence="2">
    <location>
        <begin position="200"/>
        <end position="308"/>
    </location>
</feature>
<dbReference type="InterPro" id="IPR017815">
    <property type="entry name" value="Myo-inos-1-P_Synthase_actino"/>
</dbReference>
<evidence type="ECO:0000259" key="2">
    <source>
        <dbReference type="Pfam" id="PF01658"/>
    </source>
</evidence>
<dbReference type="GO" id="GO:0006021">
    <property type="term" value="P:inositol biosynthetic process"/>
    <property type="evidence" value="ECO:0007669"/>
    <property type="project" value="InterPro"/>
</dbReference>
<gene>
    <name evidence="3" type="ORF">AWN90_08290</name>
</gene>
<dbReference type="InterPro" id="IPR052199">
    <property type="entry name" value="MIPS"/>
</dbReference>
<dbReference type="Gene3D" id="3.40.50.720">
    <property type="entry name" value="NAD(P)-binding Rossmann-like Domain"/>
    <property type="match status" value="1"/>
</dbReference>
<reference evidence="3 4" key="1">
    <citation type="submission" date="2016-04" db="EMBL/GenBank/DDBJ databases">
        <authorList>
            <person name="Evans L.H."/>
            <person name="Alamgir A."/>
            <person name="Owens N."/>
            <person name="Weber N.D."/>
            <person name="Virtaneva K."/>
            <person name="Barbian K."/>
            <person name="Babar A."/>
            <person name="Rosenke K."/>
        </authorList>
    </citation>
    <scope>NUCLEOTIDE SEQUENCE [LARGE SCALE GENOMIC DNA]</scope>
    <source>
        <strain evidence="3 4">IFM 0406</strain>
    </source>
</reference>
<dbReference type="GO" id="GO:0004512">
    <property type="term" value="F:inositol-3-phosphate synthase activity"/>
    <property type="evidence" value="ECO:0007669"/>
    <property type="project" value="InterPro"/>
</dbReference>
<dbReference type="AlphaFoldDB" id="A0A164IJ64"/>
<evidence type="ECO:0000256" key="1">
    <source>
        <dbReference type="ARBA" id="ARBA00010813"/>
    </source>
</evidence>
<dbReference type="STRING" id="455432.AWN90_08290"/>
<dbReference type="PANTHER" id="PTHR43125:SF1">
    <property type="entry name" value="INOSITOL-3-PHOSPHATE SYNTHASE"/>
    <property type="match status" value="1"/>
</dbReference>
<protein>
    <submittedName>
        <fullName evidence="3">Inositol-3-phosphate synthase</fullName>
    </submittedName>
</protein>
<keyword evidence="4" id="KW-1185">Reference proteome</keyword>
<comment type="similarity">
    <text evidence="1">Belongs to the myo-inositol 1-phosphate synthase family.</text>
</comment>
<accession>A0A164IJ64</accession>
<name>A0A164IJ64_9NOCA</name>
<evidence type="ECO:0000313" key="3">
    <source>
        <dbReference type="EMBL" id="KZM69499.1"/>
    </source>
</evidence>
<dbReference type="InterPro" id="IPR036291">
    <property type="entry name" value="NAD(P)-bd_dom_sf"/>
</dbReference>
<dbReference type="PANTHER" id="PTHR43125">
    <property type="entry name" value="INOSITOL-3-PHOSPHATE SYNTHASE"/>
    <property type="match status" value="1"/>
</dbReference>
<dbReference type="PIRSF" id="PIRSF015578">
    <property type="entry name" value="Myoinos-ppht_syn"/>
    <property type="match status" value="1"/>
</dbReference>